<evidence type="ECO:0000256" key="1">
    <source>
        <dbReference type="ARBA" id="ARBA00022490"/>
    </source>
</evidence>
<keyword evidence="8" id="KW-1185">Reference proteome</keyword>
<protein>
    <recommendedName>
        <fullName evidence="4">Aspartate/glutamate leucyltransferase</fullName>
        <ecNumber evidence="4">2.3.2.29</ecNumber>
    </recommendedName>
</protein>
<reference evidence="7 8" key="1">
    <citation type="journal article" date="2003" name="Proc. Natl. Acad. Sci. U.S.A.">
        <title>Complete genome sequence and analysis of Wolinella succinogenes.</title>
        <authorList>
            <person name="Baar C."/>
            <person name="Eppinger M."/>
            <person name="Raddatz G."/>
            <person name="Simon JM."/>
            <person name="Lanz C."/>
            <person name="Klimmek O."/>
            <person name="Nandakumar R."/>
            <person name="Gross R."/>
            <person name="Rosinus A."/>
            <person name="Keller H."/>
            <person name="Jagtap P."/>
            <person name="Linke B."/>
            <person name="Meyer F."/>
            <person name="Lederer H."/>
            <person name="Schuster S.C."/>
        </authorList>
    </citation>
    <scope>NUCLEOTIDE SEQUENCE [LARGE SCALE GENOMIC DNA]</scope>
    <source>
        <strain evidence="8">ATCC 29543 / DSM 1740 / CCUG 13145 / JCM 31913 / LMG 7466 / NCTC 11488 / FDC 602W</strain>
    </source>
</reference>
<dbReference type="HOGENOM" id="CLU_077607_0_0_7"/>
<dbReference type="InterPro" id="IPR017138">
    <property type="entry name" value="Asp_Glu_LeuTrfase"/>
</dbReference>
<dbReference type="GO" id="GO:0004057">
    <property type="term" value="F:arginyl-tRNA--protein transferase activity"/>
    <property type="evidence" value="ECO:0007669"/>
    <property type="project" value="InterPro"/>
</dbReference>
<comment type="subcellular location">
    <subcellularLocation>
        <location evidence="4">Cytoplasm</location>
    </subcellularLocation>
</comment>
<comment type="catalytic activity">
    <reaction evidence="4">
        <text>N-terminal L-aspartyl-[protein] + L-leucyl-tRNA(Leu) = N-terminal L-leucyl-L-aspartyl-[protein] + tRNA(Leu) + H(+)</text>
        <dbReference type="Rhea" id="RHEA:50420"/>
        <dbReference type="Rhea" id="RHEA-COMP:9613"/>
        <dbReference type="Rhea" id="RHEA-COMP:9622"/>
        <dbReference type="Rhea" id="RHEA-COMP:12669"/>
        <dbReference type="Rhea" id="RHEA-COMP:12674"/>
        <dbReference type="ChEBI" id="CHEBI:15378"/>
        <dbReference type="ChEBI" id="CHEBI:64720"/>
        <dbReference type="ChEBI" id="CHEBI:78442"/>
        <dbReference type="ChEBI" id="CHEBI:78494"/>
        <dbReference type="ChEBI" id="CHEBI:133042"/>
        <dbReference type="EC" id="2.3.2.29"/>
    </reaction>
</comment>
<dbReference type="EC" id="2.3.2.29" evidence="4"/>
<name>Q7M907_WOLSU</name>
<dbReference type="eggNOG" id="COG2935">
    <property type="taxonomic scope" value="Bacteria"/>
</dbReference>
<dbReference type="NCBIfam" id="NF002344">
    <property type="entry name" value="PRK01305.2-1"/>
    <property type="match status" value="1"/>
</dbReference>
<comment type="similarity">
    <text evidence="4">Belongs to the R-transferase family. Bpt subfamily.</text>
</comment>
<dbReference type="InterPro" id="IPR007472">
    <property type="entry name" value="N-end_Aminoacyl_Trfase_C"/>
</dbReference>
<dbReference type="PIRSF" id="PIRSF037208">
    <property type="entry name" value="ATE_pro_prd"/>
    <property type="match status" value="1"/>
</dbReference>
<evidence type="ECO:0000256" key="2">
    <source>
        <dbReference type="ARBA" id="ARBA00022679"/>
    </source>
</evidence>
<dbReference type="AlphaFoldDB" id="Q7M907"/>
<dbReference type="PANTHER" id="PTHR21367">
    <property type="entry name" value="ARGININE-TRNA-PROTEIN TRANSFERASE 1"/>
    <property type="match status" value="1"/>
</dbReference>
<evidence type="ECO:0000256" key="3">
    <source>
        <dbReference type="ARBA" id="ARBA00023315"/>
    </source>
</evidence>
<dbReference type="GO" id="GO:0008914">
    <property type="term" value="F:leucyl-tRNA--protein transferase activity"/>
    <property type="evidence" value="ECO:0007669"/>
    <property type="project" value="UniProtKB-UniRule"/>
</dbReference>
<evidence type="ECO:0000256" key="4">
    <source>
        <dbReference type="HAMAP-Rule" id="MF_00689"/>
    </source>
</evidence>
<keyword evidence="1 4" id="KW-0963">Cytoplasm</keyword>
<dbReference type="STRING" id="273121.WS1276"/>
<evidence type="ECO:0000313" key="8">
    <source>
        <dbReference type="Proteomes" id="UP000000422"/>
    </source>
</evidence>
<dbReference type="Proteomes" id="UP000000422">
    <property type="component" value="Chromosome"/>
</dbReference>
<accession>Q7M907</accession>
<feature type="domain" description="N-end aminoacyl transferase N-terminal" evidence="5">
    <location>
        <begin position="14"/>
        <end position="82"/>
    </location>
</feature>
<dbReference type="NCBIfam" id="NF002346">
    <property type="entry name" value="PRK01305.2-3"/>
    <property type="match status" value="1"/>
</dbReference>
<dbReference type="InterPro" id="IPR030700">
    <property type="entry name" value="N-end_Aminoacyl_Trfase"/>
</dbReference>
<dbReference type="GO" id="GO:0005737">
    <property type="term" value="C:cytoplasm"/>
    <property type="evidence" value="ECO:0007669"/>
    <property type="project" value="UniProtKB-SubCell"/>
</dbReference>
<evidence type="ECO:0000259" key="6">
    <source>
        <dbReference type="Pfam" id="PF04377"/>
    </source>
</evidence>
<gene>
    <name evidence="4" type="primary">bpt</name>
    <name evidence="7" type="ordered locus">WS1276</name>
</gene>
<sequence length="245" mass="29464">MRENIIEFIPKEKPCSYLKEERSLFRYFHIEECSSDLYQALLERGWRRFGKYFFVPICKNCKACLSVRKPLANLEFSRSFKRVLSKNRQTGLVIQRPMITEAHLKLYDRYHRRMSEKKGWEYSPITMESYYEMFVEGSGEFGYEFAYYRDERLVGIALVDILERSLSAVYCFYDHDYSDFSLGIFSILKQLELAKRLKIDYFYPGYWIKNHPSMGYKERFAPYEILRNEPDIDALPEWSLQGENE</sequence>
<proteinExistence type="inferred from homology"/>
<dbReference type="PANTHER" id="PTHR21367:SF1">
    <property type="entry name" value="ARGINYL-TRNA--PROTEIN TRANSFERASE 1"/>
    <property type="match status" value="1"/>
</dbReference>
<dbReference type="Pfam" id="PF04376">
    <property type="entry name" value="ATE_N"/>
    <property type="match status" value="1"/>
</dbReference>
<dbReference type="InterPro" id="IPR007471">
    <property type="entry name" value="N-end_Aminoacyl_Trfase_N"/>
</dbReference>
<keyword evidence="3 4" id="KW-0012">Acyltransferase</keyword>
<feature type="domain" description="N-end rule aminoacyl transferase C-terminal" evidence="6">
    <location>
        <begin position="103"/>
        <end position="226"/>
    </location>
</feature>
<dbReference type="GO" id="GO:0071596">
    <property type="term" value="P:ubiquitin-dependent protein catabolic process via the N-end rule pathway"/>
    <property type="evidence" value="ECO:0007669"/>
    <property type="project" value="InterPro"/>
</dbReference>
<keyword evidence="2 4" id="KW-0808">Transferase</keyword>
<dbReference type="EMBL" id="BX571660">
    <property type="protein sequence ID" value="CAE10355.1"/>
    <property type="molecule type" value="Genomic_DNA"/>
</dbReference>
<comment type="function">
    <text evidence="4">Functions in the N-end rule pathway of protein degradation where it conjugates Leu from its aminoacyl-tRNA to the N-termini of proteins containing an N-terminal aspartate or glutamate.</text>
</comment>
<evidence type="ECO:0000259" key="5">
    <source>
        <dbReference type="Pfam" id="PF04376"/>
    </source>
</evidence>
<dbReference type="RefSeq" id="WP_011139141.1">
    <property type="nucleotide sequence ID" value="NC_005090.1"/>
</dbReference>
<dbReference type="Pfam" id="PF04377">
    <property type="entry name" value="ATE_C"/>
    <property type="match status" value="1"/>
</dbReference>
<dbReference type="HAMAP" id="MF_00689">
    <property type="entry name" value="Bpt"/>
    <property type="match status" value="1"/>
</dbReference>
<comment type="catalytic activity">
    <reaction evidence="4">
        <text>N-terminal L-glutamyl-[protein] + L-leucyl-tRNA(Leu) = N-terminal L-leucyl-L-glutamyl-[protein] + tRNA(Leu) + H(+)</text>
        <dbReference type="Rhea" id="RHEA:50412"/>
        <dbReference type="Rhea" id="RHEA-COMP:9613"/>
        <dbReference type="Rhea" id="RHEA-COMP:9622"/>
        <dbReference type="Rhea" id="RHEA-COMP:12664"/>
        <dbReference type="Rhea" id="RHEA-COMP:12668"/>
        <dbReference type="ChEBI" id="CHEBI:15378"/>
        <dbReference type="ChEBI" id="CHEBI:64721"/>
        <dbReference type="ChEBI" id="CHEBI:78442"/>
        <dbReference type="ChEBI" id="CHEBI:78494"/>
        <dbReference type="ChEBI" id="CHEBI:133041"/>
        <dbReference type="EC" id="2.3.2.29"/>
    </reaction>
</comment>
<dbReference type="InterPro" id="IPR016181">
    <property type="entry name" value="Acyl_CoA_acyltransferase"/>
</dbReference>
<organism evidence="8">
    <name type="scientific">Wolinella succinogenes (strain ATCC 29543 / DSM 1740 / CCUG 13145 / JCM 31913 / LMG 7466 / NCTC 11488 / FDC 602W)</name>
    <name type="common">Vibrio succinogenes</name>
    <dbReference type="NCBI Taxonomy" id="273121"/>
    <lineage>
        <taxon>Bacteria</taxon>
        <taxon>Pseudomonadati</taxon>
        <taxon>Campylobacterota</taxon>
        <taxon>Epsilonproteobacteria</taxon>
        <taxon>Campylobacterales</taxon>
        <taxon>Helicobacteraceae</taxon>
        <taxon>Wolinella</taxon>
    </lineage>
</organism>
<dbReference type="SUPFAM" id="SSF55729">
    <property type="entry name" value="Acyl-CoA N-acyltransferases (Nat)"/>
    <property type="match status" value="1"/>
</dbReference>
<evidence type="ECO:0000313" key="7">
    <source>
        <dbReference type="EMBL" id="CAE10355.1"/>
    </source>
</evidence>
<dbReference type="KEGG" id="wsu:WS1276"/>